<feature type="domain" description="Pyridoxine 5'-phosphate oxidase dimerisation C-terminal" evidence="11">
    <location>
        <begin position="159"/>
        <end position="200"/>
    </location>
</feature>
<dbReference type="GO" id="GO:0008615">
    <property type="term" value="P:pyridoxine biosynthetic process"/>
    <property type="evidence" value="ECO:0007669"/>
    <property type="project" value="InterPro"/>
</dbReference>
<dbReference type="UniPathway" id="UPA01068">
    <property type="reaction ID" value="UER00304"/>
</dbReference>
<dbReference type="SUPFAM" id="SSF50475">
    <property type="entry name" value="FMN-binding split barrel"/>
    <property type="match status" value="1"/>
</dbReference>
<protein>
    <recommendedName>
        <fullName evidence="6">pyridoxal 5'-phosphate synthase</fullName>
        <ecNumber evidence="6">1.4.3.5</ecNumber>
    </recommendedName>
</protein>
<evidence type="ECO:0000313" key="15">
    <source>
        <dbReference type="WormBase" id="SRAE_2000088400"/>
    </source>
</evidence>
<evidence type="ECO:0000259" key="10">
    <source>
        <dbReference type="Pfam" id="PF01243"/>
    </source>
</evidence>
<comment type="similarity">
    <text evidence="5">Belongs to the pyridoxamine 5'-phosphate oxidase family.</text>
</comment>
<evidence type="ECO:0000256" key="7">
    <source>
        <dbReference type="ARBA" id="ARBA00022630"/>
    </source>
</evidence>
<comment type="pathway">
    <text evidence="3">Cofactor metabolism; pyridoxal 5'-phosphate salvage; pyridoxal 5'-phosphate from pyridoxamine 5'-phosphate: step 1/1.</text>
</comment>
<accession>A0A090MXX9</accession>
<evidence type="ECO:0000256" key="1">
    <source>
        <dbReference type="ARBA" id="ARBA00001917"/>
    </source>
</evidence>
<evidence type="ECO:0000256" key="8">
    <source>
        <dbReference type="ARBA" id="ARBA00022643"/>
    </source>
</evidence>
<evidence type="ECO:0000256" key="6">
    <source>
        <dbReference type="ARBA" id="ARBA00012801"/>
    </source>
</evidence>
<name>A0A090MXX9_STRRB</name>
<dbReference type="Gene3D" id="2.30.110.10">
    <property type="entry name" value="Electron Transport, Fmn-binding Protein, Chain A"/>
    <property type="match status" value="1"/>
</dbReference>
<organism evidence="12">
    <name type="scientific">Strongyloides ratti</name>
    <name type="common">Parasitic roundworm</name>
    <dbReference type="NCBI Taxonomy" id="34506"/>
    <lineage>
        <taxon>Eukaryota</taxon>
        <taxon>Metazoa</taxon>
        <taxon>Ecdysozoa</taxon>
        <taxon>Nematoda</taxon>
        <taxon>Chromadorea</taxon>
        <taxon>Rhabditida</taxon>
        <taxon>Tylenchina</taxon>
        <taxon>Panagrolaimomorpha</taxon>
        <taxon>Strongyloidoidea</taxon>
        <taxon>Strongyloididae</taxon>
        <taxon>Strongyloides</taxon>
    </lineage>
</organism>
<comment type="function">
    <text evidence="2">Catalyzes the oxidation of either pyridoxine 5'-phosphate (PNP) or pyridoxamine 5'-phosphate (PMP) into pyridoxal 5'-phosphate (PLP).</text>
</comment>
<evidence type="ECO:0000256" key="3">
    <source>
        <dbReference type="ARBA" id="ARBA00004738"/>
    </source>
</evidence>
<dbReference type="GO" id="GO:0004733">
    <property type="term" value="F:pyridoxamine phosphate oxidase activity"/>
    <property type="evidence" value="ECO:0007669"/>
    <property type="project" value="UniProtKB-EC"/>
</dbReference>
<dbReference type="CTD" id="36378578"/>
<dbReference type="AlphaFoldDB" id="A0A090MXX9"/>
<dbReference type="GeneID" id="36378578"/>
<dbReference type="OMA" id="NVPEPHA"/>
<dbReference type="PIRSF" id="PIRSF000190">
    <property type="entry name" value="Pyd_amn-ph_oxd"/>
    <property type="match status" value="1"/>
</dbReference>
<dbReference type="EMBL" id="LN609529">
    <property type="protein sequence ID" value="CEF66214.2"/>
    <property type="molecule type" value="Genomic_DNA"/>
</dbReference>
<dbReference type="InterPro" id="IPR019740">
    <property type="entry name" value="Pyridox_Oxase_CS"/>
</dbReference>
<sequence length="200" mass="23287">MKYFRKPSCSYTIIRNLIMDDKPLNLQEINAVSLSTCANNKPSSRMVLLKSYDSEGFTFYSNKISRKGQEISCNPYASMLLYWPQISRQIRIEGKIIELDATDADKYWYSRPLASRIGSKASDQGKIIESRQVLEDKKSELEALAEKEGEESITRPLTWIGYKLIPDLFEFWQGQSNRLHDRLQFTLIDNNQWDMKRLSP</sequence>
<dbReference type="eggNOG" id="KOG2586">
    <property type="taxonomic scope" value="Eukaryota"/>
</dbReference>
<reference evidence="14" key="2">
    <citation type="submission" date="2020-12" db="UniProtKB">
        <authorList>
            <consortium name="WormBaseParasite"/>
        </authorList>
    </citation>
    <scope>IDENTIFICATION</scope>
</reference>
<dbReference type="Proteomes" id="UP000035682">
    <property type="component" value="Unplaced"/>
</dbReference>
<reference evidence="12 13" key="1">
    <citation type="submission" date="2014-09" db="EMBL/GenBank/DDBJ databases">
        <authorList>
            <person name="Martin A.A."/>
        </authorList>
    </citation>
    <scope>NUCLEOTIDE SEQUENCE</scope>
    <source>
        <strain evidence="13">ED321</strain>
        <strain evidence="12">ED321 Heterogonic</strain>
    </source>
</reference>
<dbReference type="WBParaSite" id="SRAE_2000088400.1">
    <property type="protein sequence ID" value="SRAE_2000088400.1"/>
    <property type="gene ID" value="WBGene00261084"/>
</dbReference>
<evidence type="ECO:0000313" key="14">
    <source>
        <dbReference type="WBParaSite" id="SRAE_2000088400.1"/>
    </source>
</evidence>
<dbReference type="InterPro" id="IPR011576">
    <property type="entry name" value="Pyridox_Oxase_N"/>
</dbReference>
<dbReference type="PROSITE" id="PS01064">
    <property type="entry name" value="PYRIDOX_OXIDASE"/>
    <property type="match status" value="1"/>
</dbReference>
<keyword evidence="13" id="KW-1185">Reference proteome</keyword>
<evidence type="ECO:0000256" key="9">
    <source>
        <dbReference type="ARBA" id="ARBA00023002"/>
    </source>
</evidence>
<proteinExistence type="inferred from homology"/>
<dbReference type="Pfam" id="PF10590">
    <property type="entry name" value="PNP_phzG_C"/>
    <property type="match status" value="1"/>
</dbReference>
<keyword evidence="7" id="KW-0285">Flavoprotein</keyword>
<evidence type="ECO:0000256" key="4">
    <source>
        <dbReference type="ARBA" id="ARBA00005037"/>
    </source>
</evidence>
<comment type="cofactor">
    <cofactor evidence="1">
        <name>FMN</name>
        <dbReference type="ChEBI" id="CHEBI:58210"/>
    </cofactor>
</comment>
<dbReference type="WormBase" id="SRAE_2000088400">
    <property type="protein sequence ID" value="SRP00261"/>
    <property type="gene ID" value="WBGene00261084"/>
</dbReference>
<dbReference type="RefSeq" id="XP_024505414.1">
    <property type="nucleotide sequence ID" value="XM_024651769.1"/>
</dbReference>
<dbReference type="NCBIfam" id="NF004231">
    <property type="entry name" value="PRK05679.1"/>
    <property type="match status" value="1"/>
</dbReference>
<feature type="domain" description="Pyridoxamine 5'-phosphate oxidase N-terminal" evidence="10">
    <location>
        <begin position="26"/>
        <end position="141"/>
    </location>
</feature>
<keyword evidence="8" id="KW-0288">FMN</keyword>
<dbReference type="InterPro" id="IPR019576">
    <property type="entry name" value="Pyridoxamine_oxidase_dimer_C"/>
</dbReference>
<evidence type="ECO:0000256" key="5">
    <source>
        <dbReference type="ARBA" id="ARBA00007301"/>
    </source>
</evidence>
<dbReference type="NCBIfam" id="TIGR00558">
    <property type="entry name" value="pdxH"/>
    <property type="match status" value="1"/>
</dbReference>
<evidence type="ECO:0000313" key="13">
    <source>
        <dbReference type="Proteomes" id="UP000035682"/>
    </source>
</evidence>
<evidence type="ECO:0000259" key="11">
    <source>
        <dbReference type="Pfam" id="PF10590"/>
    </source>
</evidence>
<dbReference type="PANTHER" id="PTHR10851">
    <property type="entry name" value="PYRIDOXINE-5-PHOSPHATE OXIDASE"/>
    <property type="match status" value="1"/>
</dbReference>
<dbReference type="InterPro" id="IPR000659">
    <property type="entry name" value="Pyridox_Oxase"/>
</dbReference>
<evidence type="ECO:0000313" key="12">
    <source>
        <dbReference type="EMBL" id="CEF66214.2"/>
    </source>
</evidence>
<dbReference type="STRING" id="34506.A0A090MXX9"/>
<dbReference type="InterPro" id="IPR012349">
    <property type="entry name" value="Split_barrel_FMN-bd"/>
</dbReference>
<dbReference type="GO" id="GO:0010181">
    <property type="term" value="F:FMN binding"/>
    <property type="evidence" value="ECO:0007669"/>
    <property type="project" value="InterPro"/>
</dbReference>
<dbReference type="Pfam" id="PF01243">
    <property type="entry name" value="PNPOx_N"/>
    <property type="match status" value="1"/>
</dbReference>
<evidence type="ECO:0000256" key="2">
    <source>
        <dbReference type="ARBA" id="ARBA00003691"/>
    </source>
</evidence>
<dbReference type="PANTHER" id="PTHR10851:SF0">
    <property type="entry name" value="PYRIDOXINE-5'-PHOSPHATE OXIDASE"/>
    <property type="match status" value="1"/>
</dbReference>
<gene>
    <name evidence="12 14 15" type="ORF">SRAE_2000088400</name>
</gene>
<dbReference type="EC" id="1.4.3.5" evidence="6"/>
<comment type="pathway">
    <text evidence="4">Cofactor metabolism; pyridoxal 5'-phosphate salvage; pyridoxal 5'-phosphate from pyridoxine 5'-phosphate: step 1/1.</text>
</comment>
<dbReference type="OrthoDB" id="303614at2759"/>
<keyword evidence="9" id="KW-0560">Oxidoreductase</keyword>